<protein>
    <recommendedName>
        <fullName evidence="2">Bet v I/Major latex protein domain-containing protein</fullName>
    </recommendedName>
</protein>
<organism evidence="1">
    <name type="scientific">Nymphaea colorata</name>
    <name type="common">pocket water lily</name>
    <dbReference type="NCBI Taxonomy" id="210225"/>
    <lineage>
        <taxon>Eukaryota</taxon>
        <taxon>Viridiplantae</taxon>
        <taxon>Streptophyta</taxon>
        <taxon>Embryophyta</taxon>
        <taxon>Tracheophyta</taxon>
        <taxon>Spermatophyta</taxon>
        <taxon>Magnoliopsida</taxon>
        <taxon>Nymphaeales</taxon>
        <taxon>Nymphaeaceae</taxon>
        <taxon>Nymphaea</taxon>
    </lineage>
</organism>
<dbReference type="Pfam" id="PF10604">
    <property type="entry name" value="Polyketide_cyc2"/>
    <property type="match status" value="1"/>
</dbReference>
<gene>
    <name evidence="1" type="ORF">NYM_LOCUS21008</name>
</gene>
<name>A0A5K1E8G4_9MAGN</name>
<dbReference type="InterPro" id="IPR023393">
    <property type="entry name" value="START-like_dom_sf"/>
</dbReference>
<dbReference type="Gramene" id="NC6G0039880.1">
    <property type="protein sequence ID" value="NC6G0039880.1:cds"/>
    <property type="gene ID" value="NC6G0039880"/>
</dbReference>
<dbReference type="OrthoDB" id="1928994at2759"/>
<dbReference type="OMA" id="PHIASFC"/>
<dbReference type="EMBL" id="LR721784">
    <property type="protein sequence ID" value="VVW46964.1"/>
    <property type="molecule type" value="Genomic_DNA"/>
</dbReference>
<dbReference type="InterPro" id="IPR053249">
    <property type="entry name" value="LFS"/>
</dbReference>
<dbReference type="CDD" id="cd07821">
    <property type="entry name" value="PYR_PYL_RCAR_like"/>
    <property type="match status" value="1"/>
</dbReference>
<evidence type="ECO:0008006" key="2">
    <source>
        <dbReference type="Google" id="ProtNLM"/>
    </source>
</evidence>
<dbReference type="InterPro" id="IPR019587">
    <property type="entry name" value="Polyketide_cyclase/dehydratase"/>
</dbReference>
<dbReference type="PANTHER" id="PTHR33789">
    <property type="entry name" value="LACHRYMATORY-FACTOR SYNTHASE"/>
    <property type="match status" value="1"/>
</dbReference>
<dbReference type="Gene3D" id="3.30.530.20">
    <property type="match status" value="1"/>
</dbReference>
<proteinExistence type="predicted"/>
<dbReference type="SUPFAM" id="SSF55961">
    <property type="entry name" value="Bet v1-like"/>
    <property type="match status" value="1"/>
</dbReference>
<sequence length="182" mass="19572">MAEEEQQQVEAARHEGKVSATVRGATADQVWPLLADFCNVHRWIPGVSTCRLEGGVAGEPGCVRYCVGKGEPADGGDVPWAREKLTVIDHAGRKLRYVVFENNIGWKNYEAALEVVEGEEGGEGCIIEWCFRMEPVAEGNGCEVVPFVTSALEGMVKTMEEFLAAAAAAGSDVQELVCTVVA</sequence>
<reference evidence="1" key="1">
    <citation type="submission" date="2019-09" db="EMBL/GenBank/DDBJ databases">
        <authorList>
            <person name="Zhang L."/>
        </authorList>
    </citation>
    <scope>NUCLEOTIDE SEQUENCE</scope>
</reference>
<dbReference type="PANTHER" id="PTHR33789:SF11">
    <property type="entry name" value="OS05G0202300 PROTEIN"/>
    <property type="match status" value="1"/>
</dbReference>
<accession>A0A5K1E8G4</accession>
<evidence type="ECO:0000313" key="1">
    <source>
        <dbReference type="EMBL" id="VVW46964.1"/>
    </source>
</evidence>
<dbReference type="AlphaFoldDB" id="A0A5K1E8G4"/>